<comment type="caution">
    <text evidence="2">The sequence shown here is derived from an EMBL/GenBank/DDBJ whole genome shotgun (WGS) entry which is preliminary data.</text>
</comment>
<feature type="compositionally biased region" description="Basic residues" evidence="1">
    <location>
        <begin position="16"/>
        <end position="25"/>
    </location>
</feature>
<dbReference type="EMBL" id="JACICD010000001">
    <property type="protein sequence ID" value="MBB3769492.1"/>
    <property type="molecule type" value="Genomic_DNA"/>
</dbReference>
<feature type="region of interest" description="Disordered" evidence="1">
    <location>
        <begin position="1"/>
        <end position="61"/>
    </location>
</feature>
<evidence type="ECO:0000313" key="2">
    <source>
        <dbReference type="EMBL" id="MBB3769492.1"/>
    </source>
</evidence>
<protein>
    <submittedName>
        <fullName evidence="2">Uncharacterized protein</fullName>
    </submittedName>
</protein>
<sequence>MHRDHDHHDHGSGGHSHAHGHHHHDHAHDHPGHNHGHGPRKSAQWQTPHRPEPAEAHEHPVGEPDLDLVEAAFVESFHTASDPTSFLRLARVPFDAVTTEGVRVSLLRVETSEATDVGSVMPHLGGGSFRYDPLPGAMASRRRQLRFVYFDGRAAVLMTLAQVRALAET</sequence>
<name>A0A839Z1E4_9HYPH</name>
<dbReference type="RefSeq" id="WP_183187711.1">
    <property type="nucleotide sequence ID" value="NZ_JACICD010000001.1"/>
</dbReference>
<feature type="compositionally biased region" description="Basic and acidic residues" evidence="1">
    <location>
        <begin position="1"/>
        <end position="12"/>
    </location>
</feature>
<dbReference type="AlphaFoldDB" id="A0A839Z1E4"/>
<dbReference type="Proteomes" id="UP000533469">
    <property type="component" value="Unassembled WGS sequence"/>
</dbReference>
<evidence type="ECO:0000256" key="1">
    <source>
        <dbReference type="SAM" id="MobiDB-lite"/>
    </source>
</evidence>
<accession>A0A839Z1E4</accession>
<gene>
    <name evidence="2" type="ORF">FHS55_000078</name>
</gene>
<proteinExistence type="predicted"/>
<organism evidence="2 3">
    <name type="scientific">Ancylobacter tetraedralis</name>
    <dbReference type="NCBI Taxonomy" id="217068"/>
    <lineage>
        <taxon>Bacteria</taxon>
        <taxon>Pseudomonadati</taxon>
        <taxon>Pseudomonadota</taxon>
        <taxon>Alphaproteobacteria</taxon>
        <taxon>Hyphomicrobiales</taxon>
        <taxon>Xanthobacteraceae</taxon>
        <taxon>Ancylobacter</taxon>
    </lineage>
</organism>
<evidence type="ECO:0000313" key="3">
    <source>
        <dbReference type="Proteomes" id="UP000533469"/>
    </source>
</evidence>
<reference evidence="2 3" key="1">
    <citation type="submission" date="2020-08" db="EMBL/GenBank/DDBJ databases">
        <title>Genomic Encyclopedia of Type Strains, Phase IV (KMG-IV): sequencing the most valuable type-strain genomes for metagenomic binning, comparative biology and taxonomic classification.</title>
        <authorList>
            <person name="Goeker M."/>
        </authorList>
    </citation>
    <scope>NUCLEOTIDE SEQUENCE [LARGE SCALE GENOMIC DNA]</scope>
    <source>
        <strain evidence="2 3">DSM 5895</strain>
    </source>
</reference>
<feature type="compositionally biased region" description="Basic and acidic residues" evidence="1">
    <location>
        <begin position="49"/>
        <end position="61"/>
    </location>
</feature>
<keyword evidence="3" id="KW-1185">Reference proteome</keyword>